<comment type="caution">
    <text evidence="1">The sequence shown here is derived from an EMBL/GenBank/DDBJ whole genome shotgun (WGS) entry which is preliminary data.</text>
</comment>
<sequence length="184" mass="20970">MIIDERFPTVPALLPLGSSELERKASEVLQFAVRNPIIIADLINPQRCPVELLPYLAWAFSVDRWDEHWTEQVKRIAIQQAFLIHKYKGTISAIRRVVEPIGYLVEVKEWFDLHPQGTPGTFSITIEVAESGLNEQTYNEVVRLVDDAKPVSRHLTQLAISISPKCPLHHFIGQYMGEIISVYP</sequence>
<proteinExistence type="predicted"/>
<evidence type="ECO:0000313" key="1">
    <source>
        <dbReference type="EMBL" id="TEW26743.1"/>
    </source>
</evidence>
<dbReference type="NCBIfam" id="TIGR01634">
    <property type="entry name" value="tail_P2_I"/>
    <property type="match status" value="1"/>
</dbReference>
<dbReference type="AlphaFoldDB" id="A0AAX2S135"/>
<dbReference type="Proteomes" id="UP000297565">
    <property type="component" value="Unassembled WGS sequence"/>
</dbReference>
<name>A0AAX2S135_HISSO</name>
<accession>A0AAX2S135</accession>
<dbReference type="RefSeq" id="WP_132995657.1">
    <property type="nucleotide sequence ID" value="NZ_CP186878.1"/>
</dbReference>
<evidence type="ECO:0000313" key="2">
    <source>
        <dbReference type="Proteomes" id="UP000297565"/>
    </source>
</evidence>
<protein>
    <submittedName>
        <fullName evidence="1">Phage tail protein I</fullName>
    </submittedName>
</protein>
<organism evidence="1 2">
    <name type="scientific">Histophilus somni</name>
    <name type="common">Haemophilus somnus</name>
    <dbReference type="NCBI Taxonomy" id="731"/>
    <lineage>
        <taxon>Bacteria</taxon>
        <taxon>Pseudomonadati</taxon>
        <taxon>Pseudomonadota</taxon>
        <taxon>Gammaproteobacteria</taxon>
        <taxon>Pasteurellales</taxon>
        <taxon>Pasteurellaceae</taxon>
        <taxon>Histophilus</taxon>
    </lineage>
</organism>
<dbReference type="InterPro" id="IPR006521">
    <property type="entry name" value="Tail_protein_I"/>
</dbReference>
<reference evidence="1 2" key="1">
    <citation type="submission" date="2019-03" db="EMBL/GenBank/DDBJ databases">
        <title>Horizontal Gene Transfer Machinery in Histophilus somni.</title>
        <authorList>
            <person name="Mostafa Nazari M."/>
            <person name="Liljebjelke K."/>
        </authorList>
    </citation>
    <scope>NUCLEOTIDE SEQUENCE [LARGE SCALE GENOMIC DNA]</scope>
    <source>
        <strain evidence="1 2">UOC-EPH-KLM-04</strain>
    </source>
</reference>
<dbReference type="Pfam" id="PF09684">
    <property type="entry name" value="Tail_P2_I"/>
    <property type="match status" value="1"/>
</dbReference>
<dbReference type="EMBL" id="SNRV01000047">
    <property type="protein sequence ID" value="TEW26743.1"/>
    <property type="molecule type" value="Genomic_DNA"/>
</dbReference>
<gene>
    <name evidence="1" type="ORF">E2R48_10155</name>
</gene>